<dbReference type="SMART" id="SM00463">
    <property type="entry name" value="SMR"/>
    <property type="match status" value="1"/>
</dbReference>
<dbReference type="STRING" id="104623.Ser39006_02491"/>
<accession>A0A2I5T8T9</accession>
<keyword evidence="3" id="KW-0378">Hydrolase</keyword>
<evidence type="ECO:0000313" key="4">
    <source>
        <dbReference type="Proteomes" id="UP000017700"/>
    </source>
</evidence>
<dbReference type="Pfam" id="PF01713">
    <property type="entry name" value="Smr"/>
    <property type="match status" value="1"/>
</dbReference>
<evidence type="ECO:0000313" key="3">
    <source>
        <dbReference type="EMBL" id="AUH05314.1"/>
    </source>
</evidence>
<dbReference type="PROSITE" id="PS50828">
    <property type="entry name" value="SMR"/>
    <property type="match status" value="1"/>
</dbReference>
<sequence length="187" mass="21525">MNADEKMLFQHAMDDVKPLEPSSIVYLKPSPLNTTVRPCEASEPDNFLITGFIDLFPCSEPIEFKRDGIQQGVLDKLHQGKYQLDASLNLLRQPVETCRQNLFAFMQQSQKHHLRNLLIIHGKSRHDKSHANVIRNYLSRWLPQFDAVQAFCVAQPFHGGTGACYVALRKSEQSRLDNRERHAKRSR</sequence>
<reference evidence="2 5" key="3">
    <citation type="submission" date="2017-11" db="EMBL/GenBank/DDBJ databases">
        <title>Complete genome sequence of Serratia sp. ATCC 39006 LacA.</title>
        <authorList>
            <person name="Hampton H.G."/>
            <person name="Jackson S.A."/>
            <person name="Jauregui R."/>
            <person name="Poulter G.T.M."/>
            <person name="Salmond G.P.C."/>
            <person name="Fineran P.C."/>
        </authorList>
    </citation>
    <scope>NUCLEOTIDE SEQUENCE [LARGE SCALE GENOMIC DNA]</scope>
    <source>
        <strain evidence="2 5">ATCC 39006</strain>
    </source>
</reference>
<proteinExistence type="predicted"/>
<dbReference type="NCBIfam" id="NF033154">
    <property type="entry name" value="endonuc_SmrA"/>
    <property type="match status" value="1"/>
</dbReference>
<dbReference type="Proteomes" id="UP000233778">
    <property type="component" value="Chromosome"/>
</dbReference>
<dbReference type="Proteomes" id="UP000017700">
    <property type="component" value="Chromosome"/>
</dbReference>
<dbReference type="PANTHER" id="PTHR35562">
    <property type="entry name" value="DNA ENDONUCLEASE SMRA-RELATED"/>
    <property type="match status" value="1"/>
</dbReference>
<dbReference type="KEGG" id="sera:Ser39006_014940"/>
<keyword evidence="4" id="KW-1185">Reference proteome</keyword>
<name>A0A2I5T8T9_SERS3</name>
<feature type="domain" description="Smr" evidence="1">
    <location>
        <begin position="88"/>
        <end position="169"/>
    </location>
</feature>
<dbReference type="InterPro" id="IPR036063">
    <property type="entry name" value="Smr_dom_sf"/>
</dbReference>
<gene>
    <name evidence="2" type="ORF">CWC46_14935</name>
    <name evidence="3" type="ORF">Ser39006_014940</name>
</gene>
<dbReference type="InterPro" id="IPR002625">
    <property type="entry name" value="Smr_dom"/>
</dbReference>
<organism evidence="3 4">
    <name type="scientific">Serratia sp. (strain ATCC 39006)</name>
    <name type="common">Prodigiosinella confusarubida</name>
    <dbReference type="NCBI Taxonomy" id="104623"/>
    <lineage>
        <taxon>Bacteria</taxon>
        <taxon>Pseudomonadati</taxon>
        <taxon>Pseudomonadota</taxon>
        <taxon>Gammaproteobacteria</taxon>
        <taxon>Enterobacterales</taxon>
        <taxon>Pectobacteriaceae</taxon>
        <taxon>Prodigiosinella</taxon>
    </lineage>
</organism>
<dbReference type="OrthoDB" id="9808881at2"/>
<keyword evidence="3" id="KW-0255">Endonuclease</keyword>
<dbReference type="EMBL" id="CP025084">
    <property type="protein sequence ID" value="AUH05314.1"/>
    <property type="molecule type" value="Genomic_DNA"/>
</dbReference>
<protein>
    <submittedName>
        <fullName evidence="3">DNA endonuclease SmrA</fullName>
    </submittedName>
</protein>
<keyword evidence="3" id="KW-0540">Nuclease</keyword>
<dbReference type="PANTHER" id="PTHR35562:SF2">
    <property type="entry name" value="DNA ENDONUCLEASE SMRA-RELATED"/>
    <property type="match status" value="1"/>
</dbReference>
<dbReference type="AlphaFoldDB" id="A0A2I5T8T9"/>
<dbReference type="KEGG" id="serq:CWC46_14935"/>
<reference evidence="3" key="2">
    <citation type="submission" date="2013-09" db="EMBL/GenBank/DDBJ databases">
        <authorList>
            <person name="Wang G."/>
            <person name="Yang Y."/>
            <person name="Su Y."/>
        </authorList>
    </citation>
    <scope>NUCLEOTIDE SEQUENCE</scope>
    <source>
        <strain evidence="3">ATCC 39006</strain>
    </source>
</reference>
<dbReference type="EMBL" id="CP025085">
    <property type="protein sequence ID" value="AUH00993.1"/>
    <property type="molecule type" value="Genomic_DNA"/>
</dbReference>
<evidence type="ECO:0000313" key="5">
    <source>
        <dbReference type="Proteomes" id="UP000233778"/>
    </source>
</evidence>
<reference evidence="3" key="4">
    <citation type="submission" date="2017-11" db="EMBL/GenBank/DDBJ databases">
        <title>Complete genome sequence of Serratia sp. ATCC 39006.</title>
        <authorList>
            <person name="Hampton H.G."/>
            <person name="Jackson S.A."/>
            <person name="Jauregui R."/>
            <person name="Poulter G.T.M."/>
            <person name="Salmond G.P.C."/>
            <person name="Fineran P.C."/>
        </authorList>
    </citation>
    <scope>NUCLEOTIDE SEQUENCE</scope>
    <source>
        <strain evidence="3">ATCC 39006</strain>
    </source>
</reference>
<dbReference type="InterPro" id="IPR047688">
    <property type="entry name" value="Endonuc_SmrA"/>
</dbReference>
<dbReference type="Gene3D" id="3.30.1370.110">
    <property type="match status" value="1"/>
</dbReference>
<dbReference type="SUPFAM" id="SSF160443">
    <property type="entry name" value="SMR domain-like"/>
    <property type="match status" value="1"/>
</dbReference>
<dbReference type="GO" id="GO:0004520">
    <property type="term" value="F:DNA endonuclease activity"/>
    <property type="evidence" value="ECO:0007669"/>
    <property type="project" value="TreeGrafter"/>
</dbReference>
<evidence type="ECO:0000313" key="2">
    <source>
        <dbReference type="EMBL" id="AUH00993.1"/>
    </source>
</evidence>
<reference evidence="3 4" key="1">
    <citation type="journal article" date="2013" name="Genome Announc.">
        <title>Draft genome sequence of Serratia sp. strain ATCC 39006, a model bacterium for analysis of the biosynthesis and regulation of prodigiosin, a carbapenem, and gas vesicles.</title>
        <authorList>
            <person name="Fineran P.C."/>
            <person name="Iglesias Cans M.C."/>
            <person name="Ramsay J.P."/>
            <person name="Wilf N.M."/>
            <person name="Cossyleon D."/>
            <person name="McNeil M.B."/>
            <person name="Williamson N.R."/>
            <person name="Monson R.E."/>
            <person name="Becher S.A."/>
            <person name="Stanton J.A."/>
            <person name="Brugger K."/>
            <person name="Brown S.D."/>
            <person name="Salmond G.P."/>
        </authorList>
    </citation>
    <scope>NUCLEOTIDE SEQUENCE [LARGE SCALE GENOMIC DNA]</scope>
    <source>
        <strain evidence="3">ATCC 39006</strain>
        <strain evidence="4">ATCC 39006 / SC 11482</strain>
    </source>
</reference>
<evidence type="ECO:0000259" key="1">
    <source>
        <dbReference type="PROSITE" id="PS50828"/>
    </source>
</evidence>
<dbReference type="RefSeq" id="WP_021015755.1">
    <property type="nucleotide sequence ID" value="NZ_CP025084.1"/>
</dbReference>